<evidence type="ECO:0000313" key="1">
    <source>
        <dbReference type="EMBL" id="OTP10932.1"/>
    </source>
</evidence>
<comment type="caution">
    <text evidence="1">The sequence shown here is derived from an EMBL/GenBank/DDBJ whole genome shotgun (WGS) entry which is preliminary data.</text>
</comment>
<keyword evidence="2" id="KW-1185">Reference proteome</keyword>
<name>A0A242K0E3_9ENTE</name>
<protein>
    <submittedName>
        <fullName evidence="1">Uncharacterized protein</fullName>
    </submittedName>
</protein>
<dbReference type="EMBL" id="NGMO01000002">
    <property type="protein sequence ID" value="OTP10932.1"/>
    <property type="molecule type" value="Genomic_DNA"/>
</dbReference>
<dbReference type="AlphaFoldDB" id="A0A242K0E3"/>
<proteinExistence type="predicted"/>
<evidence type="ECO:0000313" key="2">
    <source>
        <dbReference type="Proteomes" id="UP000194933"/>
    </source>
</evidence>
<dbReference type="Proteomes" id="UP000194933">
    <property type="component" value="Unassembled WGS sequence"/>
</dbReference>
<organism evidence="1 2">
    <name type="scientific">Candidatus Enterococcus wittei</name>
    <dbReference type="NCBI Taxonomy" id="1987383"/>
    <lineage>
        <taxon>Bacteria</taxon>
        <taxon>Bacillati</taxon>
        <taxon>Bacillota</taxon>
        <taxon>Bacilli</taxon>
        <taxon>Lactobacillales</taxon>
        <taxon>Enterococcaceae</taxon>
        <taxon>Enterococcus</taxon>
    </lineage>
</organism>
<gene>
    <name evidence="1" type="ORF">A5844_001066</name>
</gene>
<sequence>MVPTNMSYHTSELENRQITSNKYQVKNQSTLAGVEISFDTKSDYQLSKNEISLLSENQSAVDGEEKAKLYLARIDGTPSVLHPPFQSKDI</sequence>
<accession>A0A242K0E3</accession>
<reference evidence="1 2" key="1">
    <citation type="submission" date="2017-05" db="EMBL/GenBank/DDBJ databases">
        <title>The Genome Sequence of Enterococcus sp. 10A9_DIV0425.</title>
        <authorList>
            <consortium name="The Broad Institute Genomics Platform"/>
            <consortium name="The Broad Institute Genomic Center for Infectious Diseases"/>
            <person name="Earl A."/>
            <person name="Manson A."/>
            <person name="Schwartman J."/>
            <person name="Gilmore M."/>
            <person name="Abouelleil A."/>
            <person name="Cao P."/>
            <person name="Chapman S."/>
            <person name="Cusick C."/>
            <person name="Shea T."/>
            <person name="Young S."/>
            <person name="Neafsey D."/>
            <person name="Nusbaum C."/>
            <person name="Birren B."/>
        </authorList>
    </citation>
    <scope>NUCLEOTIDE SEQUENCE [LARGE SCALE GENOMIC DNA]</scope>
    <source>
        <strain evidence="1 2">10A9_DIV0425</strain>
    </source>
</reference>